<keyword evidence="9" id="KW-0414">Isoprene biosynthesis</keyword>
<evidence type="ECO:0000256" key="3">
    <source>
        <dbReference type="ARBA" id="ARBA00017473"/>
    </source>
</evidence>
<dbReference type="GO" id="GO:0050515">
    <property type="term" value="F:4-(cytidine 5'-diphospho)-2-C-methyl-D-erythritol kinase activity"/>
    <property type="evidence" value="ECO:0007669"/>
    <property type="project" value="UniProtKB-UniRule"/>
</dbReference>
<reference evidence="12 13" key="1">
    <citation type="journal article" date="2014" name="Appl. Environ. Microbiol.">
        <title>Genomic encyclopedia of type strains of the genus Bifidobacterium.</title>
        <authorList>
            <person name="Milani C."/>
            <person name="Lugli G.A."/>
            <person name="Duranti S."/>
            <person name="Turroni F."/>
            <person name="Bottacini F."/>
            <person name="Mangifesta M."/>
            <person name="Sanchez B."/>
            <person name="Viappiani A."/>
            <person name="Mancabelli L."/>
            <person name="Taminiau B."/>
            <person name="Delcenserie V."/>
            <person name="Barrangou R."/>
            <person name="Margolles A."/>
            <person name="van Sinderen D."/>
            <person name="Ventura M."/>
        </authorList>
    </citation>
    <scope>NUCLEOTIDE SEQUENCE [LARGE SCALE GENOMIC DNA]</scope>
    <source>
        <strain evidence="12 13">LMG 11587</strain>
    </source>
</reference>
<dbReference type="KEGG" id="bii:BINDI_1349"/>
<feature type="domain" description="GHMP kinase N-terminal" evidence="10">
    <location>
        <begin position="88"/>
        <end position="166"/>
    </location>
</feature>
<evidence type="ECO:0000313" key="13">
    <source>
        <dbReference type="Proteomes" id="UP000028569"/>
    </source>
</evidence>
<dbReference type="HAMAP" id="MF_00061">
    <property type="entry name" value="IspE"/>
    <property type="match status" value="1"/>
</dbReference>
<dbReference type="AlphaFoldDB" id="A0A087VW89"/>
<comment type="catalytic activity">
    <reaction evidence="9">
        <text>4-CDP-2-C-methyl-D-erythritol + ATP = 4-CDP-2-C-methyl-D-erythritol 2-phosphate + ADP + H(+)</text>
        <dbReference type="Rhea" id="RHEA:18437"/>
        <dbReference type="ChEBI" id="CHEBI:15378"/>
        <dbReference type="ChEBI" id="CHEBI:30616"/>
        <dbReference type="ChEBI" id="CHEBI:57823"/>
        <dbReference type="ChEBI" id="CHEBI:57919"/>
        <dbReference type="ChEBI" id="CHEBI:456216"/>
        <dbReference type="EC" id="2.7.1.148"/>
    </reaction>
</comment>
<dbReference type="InterPro" id="IPR006204">
    <property type="entry name" value="GHMP_kinase_N_dom"/>
</dbReference>
<dbReference type="EC" id="2.7.1.148" evidence="2 9"/>
<dbReference type="GO" id="GO:0005524">
    <property type="term" value="F:ATP binding"/>
    <property type="evidence" value="ECO:0007669"/>
    <property type="project" value="UniProtKB-UniRule"/>
</dbReference>
<evidence type="ECO:0000256" key="1">
    <source>
        <dbReference type="ARBA" id="ARBA00009684"/>
    </source>
</evidence>
<keyword evidence="5 9" id="KW-0547">Nucleotide-binding</keyword>
<dbReference type="InterPro" id="IPR014721">
    <property type="entry name" value="Ribsml_uS5_D2-typ_fold_subgr"/>
</dbReference>
<dbReference type="Proteomes" id="UP000028569">
    <property type="component" value="Chromosome"/>
</dbReference>
<comment type="pathway">
    <text evidence="9">Isoprenoid biosynthesis; isopentenyl diphosphate biosynthesis via DXP pathway; isopentenyl diphosphate from 1-deoxy-D-xylulose 5-phosphate: step 3/6.</text>
</comment>
<dbReference type="PIRSF" id="PIRSF010376">
    <property type="entry name" value="IspE"/>
    <property type="match status" value="1"/>
</dbReference>
<proteinExistence type="inferred from homology"/>
<dbReference type="UniPathway" id="UPA00056">
    <property type="reaction ID" value="UER00094"/>
</dbReference>
<dbReference type="InterPro" id="IPR036554">
    <property type="entry name" value="GHMP_kinase_C_sf"/>
</dbReference>
<feature type="binding site" evidence="9">
    <location>
        <begin position="116"/>
        <end position="126"/>
    </location>
    <ligand>
        <name>ATP</name>
        <dbReference type="ChEBI" id="CHEBI:30616"/>
    </ligand>
</feature>
<dbReference type="Pfam" id="PF08544">
    <property type="entry name" value="GHMP_kinases_C"/>
    <property type="match status" value="1"/>
</dbReference>
<dbReference type="SUPFAM" id="SSF54211">
    <property type="entry name" value="Ribosomal protein S5 domain 2-like"/>
    <property type="match status" value="1"/>
</dbReference>
<evidence type="ECO:0000256" key="4">
    <source>
        <dbReference type="ARBA" id="ARBA00022679"/>
    </source>
</evidence>
<keyword evidence="7 9" id="KW-0067">ATP-binding</keyword>
<name>A0A087VW89_9BIFI</name>
<dbReference type="Gene3D" id="3.30.70.890">
    <property type="entry name" value="GHMP kinase, C-terminal domain"/>
    <property type="match status" value="1"/>
</dbReference>
<dbReference type="InterPro" id="IPR020568">
    <property type="entry name" value="Ribosomal_Su5_D2-typ_SF"/>
</dbReference>
<dbReference type="EMBL" id="CP006018">
    <property type="protein sequence ID" value="AIC92603.1"/>
    <property type="molecule type" value="Genomic_DNA"/>
</dbReference>
<evidence type="ECO:0000256" key="8">
    <source>
        <dbReference type="ARBA" id="ARBA00032554"/>
    </source>
</evidence>
<evidence type="ECO:0000259" key="10">
    <source>
        <dbReference type="Pfam" id="PF00288"/>
    </source>
</evidence>
<dbReference type="GO" id="GO:0019288">
    <property type="term" value="P:isopentenyl diphosphate biosynthetic process, methylerythritol 4-phosphate pathway"/>
    <property type="evidence" value="ECO:0007669"/>
    <property type="project" value="UniProtKB-UniRule"/>
</dbReference>
<keyword evidence="4 9" id="KW-0808">Transferase</keyword>
<feature type="active site" evidence="9">
    <location>
        <position position="22"/>
    </location>
</feature>
<evidence type="ECO:0000256" key="7">
    <source>
        <dbReference type="ARBA" id="ARBA00022840"/>
    </source>
</evidence>
<evidence type="ECO:0000256" key="6">
    <source>
        <dbReference type="ARBA" id="ARBA00022777"/>
    </source>
</evidence>
<dbReference type="Gene3D" id="3.30.230.10">
    <property type="match status" value="1"/>
</dbReference>
<dbReference type="InterPro" id="IPR013750">
    <property type="entry name" value="GHMP_kinase_C_dom"/>
</dbReference>
<keyword evidence="6 9" id="KW-0418">Kinase</keyword>
<dbReference type="InterPro" id="IPR004424">
    <property type="entry name" value="IspE"/>
</dbReference>
<organism evidence="12 13">
    <name type="scientific">Bifidobacterium [indicum] DSM 20214 = LMG 11587</name>
    <dbReference type="NCBI Taxonomy" id="1341694"/>
    <lineage>
        <taxon>Bacteria</taxon>
        <taxon>Bacillati</taxon>
        <taxon>Actinomycetota</taxon>
        <taxon>Actinomycetes</taxon>
        <taxon>Bifidobacteriales</taxon>
        <taxon>Bifidobacteriaceae</taxon>
        <taxon>Bifidobacterium</taxon>
    </lineage>
</organism>
<dbReference type="OrthoDB" id="3173073at2"/>
<dbReference type="PANTHER" id="PTHR43527">
    <property type="entry name" value="4-DIPHOSPHOCYTIDYL-2-C-METHYL-D-ERYTHRITOL KINASE, CHLOROPLASTIC"/>
    <property type="match status" value="1"/>
</dbReference>
<dbReference type="RefSeq" id="WP_033491047.1">
    <property type="nucleotide sequence ID" value="NZ_CP006018.1"/>
</dbReference>
<comment type="similarity">
    <text evidence="1 9">Belongs to the GHMP kinase family. IspE subfamily.</text>
</comment>
<gene>
    <name evidence="9" type="primary">ispE</name>
    <name evidence="12" type="ORF">BINDI_1349</name>
</gene>
<sequence length="309" mass="32271">MTQPEEAGQPTGRSISLDCPAKINLRLKVGPSRDEWGSRHQLDTIYSAISLHDRVDLTLREPGSGFALTLEGDHLGDLADGHADPKANLAVKALLALAGTTGHQPDVSIHITKRIPVGAGLAGGSTDAAGTLLGLNKLWGLGLPMTSLEPIAADLGADLPFCLHGGICKGADFGQKLTPLDTHSTEVARLTETGLTGHMLIGAYEKELSTARVYRTFDEVGSGHNDLNDLELAACTLHPRSGLALDLARGFGAGPAFISGSGPSVVAMVPEGDRAATLKAIWEREGAVDWIIEADSPVAPVVRPVSVTH</sequence>
<dbReference type="HOGENOM" id="CLU_053057_1_1_11"/>
<evidence type="ECO:0000313" key="12">
    <source>
        <dbReference type="EMBL" id="AIC92603.1"/>
    </source>
</evidence>
<feature type="active site" evidence="9">
    <location>
        <position position="158"/>
    </location>
</feature>
<dbReference type="SUPFAM" id="SSF55060">
    <property type="entry name" value="GHMP Kinase, C-terminal domain"/>
    <property type="match status" value="1"/>
</dbReference>
<feature type="domain" description="GHMP kinase C-terminal" evidence="11">
    <location>
        <begin position="225"/>
        <end position="286"/>
    </location>
</feature>
<evidence type="ECO:0000256" key="9">
    <source>
        <dbReference type="HAMAP-Rule" id="MF_00061"/>
    </source>
</evidence>
<dbReference type="GO" id="GO:0016114">
    <property type="term" value="P:terpenoid biosynthetic process"/>
    <property type="evidence" value="ECO:0007669"/>
    <property type="project" value="InterPro"/>
</dbReference>
<keyword evidence="13" id="KW-1185">Reference proteome</keyword>
<dbReference type="PANTHER" id="PTHR43527:SF2">
    <property type="entry name" value="4-DIPHOSPHOCYTIDYL-2-C-METHYL-D-ERYTHRITOL KINASE, CHLOROPLASTIC"/>
    <property type="match status" value="1"/>
</dbReference>
<evidence type="ECO:0000259" key="11">
    <source>
        <dbReference type="Pfam" id="PF08544"/>
    </source>
</evidence>
<accession>A0A087VW89</accession>
<evidence type="ECO:0000256" key="2">
    <source>
        <dbReference type="ARBA" id="ARBA00012052"/>
    </source>
</evidence>
<evidence type="ECO:0000256" key="5">
    <source>
        <dbReference type="ARBA" id="ARBA00022741"/>
    </source>
</evidence>
<protein>
    <recommendedName>
        <fullName evidence="3 9">4-diphosphocytidyl-2-C-methyl-D-erythritol kinase</fullName>
        <shortName evidence="9">CMK</shortName>
        <ecNumber evidence="2 9">2.7.1.148</ecNumber>
    </recommendedName>
    <alternativeName>
        <fullName evidence="8 9">4-(cytidine-5'-diphospho)-2-C-methyl-D-erythritol kinase</fullName>
    </alternativeName>
</protein>
<comment type="function">
    <text evidence="9">Catalyzes the phosphorylation of the position 2 hydroxy group of 4-diphosphocytidyl-2C-methyl-D-erythritol.</text>
</comment>
<dbReference type="Pfam" id="PF00288">
    <property type="entry name" value="GHMP_kinases_N"/>
    <property type="match status" value="1"/>
</dbReference>